<dbReference type="Proteomes" id="UP000094527">
    <property type="component" value="Unassembled WGS sequence"/>
</dbReference>
<feature type="compositionally biased region" description="Low complexity" evidence="1">
    <location>
        <begin position="24"/>
        <end position="73"/>
    </location>
</feature>
<name>A0A1D2MF13_ORCCI</name>
<feature type="domain" description="C2" evidence="2">
    <location>
        <begin position="157"/>
        <end position="290"/>
    </location>
</feature>
<evidence type="ECO:0000259" key="2">
    <source>
        <dbReference type="PROSITE" id="PS50004"/>
    </source>
</evidence>
<organism evidence="3 4">
    <name type="scientific">Orchesella cincta</name>
    <name type="common">Springtail</name>
    <name type="synonym">Podura cincta</name>
    <dbReference type="NCBI Taxonomy" id="48709"/>
    <lineage>
        <taxon>Eukaryota</taxon>
        <taxon>Metazoa</taxon>
        <taxon>Ecdysozoa</taxon>
        <taxon>Arthropoda</taxon>
        <taxon>Hexapoda</taxon>
        <taxon>Collembola</taxon>
        <taxon>Entomobryomorpha</taxon>
        <taxon>Entomobryoidea</taxon>
        <taxon>Orchesellidae</taxon>
        <taxon>Orchesellinae</taxon>
        <taxon>Orchesella</taxon>
    </lineage>
</organism>
<protein>
    <recommendedName>
        <fullName evidence="2">C2 domain-containing protein</fullName>
    </recommendedName>
</protein>
<sequence>LDIIRSPEDELARLFHSPAKRDSTYSSMSETSSSSTYDLSGSSQRLTSSSGSNSTANPTPVTSTTTPETPGTTAQSPDLTSGGGDMTEPKQQGESPTFSTSSTIVAASDHSSTAETGNSQPQNSQRAAAAALAAEAVAAANQRHNNHYQSIANSNIRQPFFTFALKYEEDNNLVRIDFIEARNLPLREYVNQPCDIFFTLEIQPKNQHSTKPDIMRYRFVTKTLKKAADICDFSEKFLAQLSKSSLKNYLLRFSAFDQDKHGNPTELGSTTLTFDDFRDFTLQKLILSCSLQEPIIVSEK</sequence>
<gene>
    <name evidence="3" type="ORF">Ocin01_15212</name>
</gene>
<dbReference type="Gene3D" id="2.60.40.150">
    <property type="entry name" value="C2 domain"/>
    <property type="match status" value="1"/>
</dbReference>
<feature type="compositionally biased region" description="Basic and acidic residues" evidence="1">
    <location>
        <begin position="1"/>
        <end position="23"/>
    </location>
</feature>
<feature type="region of interest" description="Disordered" evidence="1">
    <location>
        <begin position="1"/>
        <end position="126"/>
    </location>
</feature>
<dbReference type="InterPro" id="IPR000008">
    <property type="entry name" value="C2_dom"/>
</dbReference>
<proteinExistence type="predicted"/>
<evidence type="ECO:0000256" key="1">
    <source>
        <dbReference type="SAM" id="MobiDB-lite"/>
    </source>
</evidence>
<feature type="non-terminal residue" evidence="3">
    <location>
        <position position="1"/>
    </location>
</feature>
<accession>A0A1D2MF13</accession>
<dbReference type="SUPFAM" id="SSF49562">
    <property type="entry name" value="C2 domain (Calcium/lipid-binding domain, CaLB)"/>
    <property type="match status" value="1"/>
</dbReference>
<reference evidence="3 4" key="1">
    <citation type="journal article" date="2016" name="Genome Biol. Evol.">
        <title>Gene Family Evolution Reflects Adaptation to Soil Environmental Stressors in the Genome of the Collembolan Orchesella cincta.</title>
        <authorList>
            <person name="Faddeeva-Vakhrusheva A."/>
            <person name="Derks M.F."/>
            <person name="Anvar S.Y."/>
            <person name="Agamennone V."/>
            <person name="Suring W."/>
            <person name="Smit S."/>
            <person name="van Straalen N.M."/>
            <person name="Roelofs D."/>
        </authorList>
    </citation>
    <scope>NUCLEOTIDE SEQUENCE [LARGE SCALE GENOMIC DNA]</scope>
    <source>
        <tissue evidence="3">Mixed pool</tissue>
    </source>
</reference>
<evidence type="ECO:0000313" key="4">
    <source>
        <dbReference type="Proteomes" id="UP000094527"/>
    </source>
</evidence>
<dbReference type="EMBL" id="LJIJ01001538">
    <property type="protein sequence ID" value="ODM91474.1"/>
    <property type="molecule type" value="Genomic_DNA"/>
</dbReference>
<feature type="compositionally biased region" description="Polar residues" evidence="1">
    <location>
        <begin position="89"/>
        <end position="126"/>
    </location>
</feature>
<dbReference type="OMA" id="VRIDFIE"/>
<comment type="caution">
    <text evidence="3">The sequence shown here is derived from an EMBL/GenBank/DDBJ whole genome shotgun (WGS) entry which is preliminary data.</text>
</comment>
<dbReference type="STRING" id="48709.A0A1D2MF13"/>
<dbReference type="AlphaFoldDB" id="A0A1D2MF13"/>
<dbReference type="InterPro" id="IPR035892">
    <property type="entry name" value="C2_domain_sf"/>
</dbReference>
<evidence type="ECO:0000313" key="3">
    <source>
        <dbReference type="EMBL" id="ODM91474.1"/>
    </source>
</evidence>
<dbReference type="PROSITE" id="PS50004">
    <property type="entry name" value="C2"/>
    <property type="match status" value="1"/>
</dbReference>
<keyword evidence="4" id="KW-1185">Reference proteome</keyword>